<keyword evidence="5" id="KW-1185">Reference proteome</keyword>
<dbReference type="InterPro" id="IPR050640">
    <property type="entry name" value="Bact_2-comp_sensor_kinase"/>
</dbReference>
<evidence type="ECO:0000259" key="2">
    <source>
        <dbReference type="Pfam" id="PF06580"/>
    </source>
</evidence>
<dbReference type="KEGG" id="spib:G8759_30275"/>
<keyword evidence="4" id="KW-0418">Kinase</keyword>
<evidence type="ECO:0000313" key="4">
    <source>
        <dbReference type="EMBL" id="QIP16623.1"/>
    </source>
</evidence>
<dbReference type="PANTHER" id="PTHR34220:SF7">
    <property type="entry name" value="SENSOR HISTIDINE KINASE YPDA"/>
    <property type="match status" value="1"/>
</dbReference>
<name>A0A6G9AWP6_9BACT</name>
<reference evidence="4 5" key="1">
    <citation type="submission" date="2020-03" db="EMBL/GenBank/DDBJ databases">
        <authorList>
            <person name="Kim M.K."/>
        </authorList>
    </citation>
    <scope>NUCLEOTIDE SEQUENCE [LARGE SCALE GENOMIC DNA]</scope>
    <source>
        <strain evidence="4 5">BT328</strain>
    </source>
</reference>
<dbReference type="PANTHER" id="PTHR34220">
    <property type="entry name" value="SENSOR HISTIDINE KINASE YPDA"/>
    <property type="match status" value="1"/>
</dbReference>
<protein>
    <submittedName>
        <fullName evidence="4">Histidine kinase</fullName>
    </submittedName>
</protein>
<dbReference type="EMBL" id="CP050063">
    <property type="protein sequence ID" value="QIP16623.1"/>
    <property type="molecule type" value="Genomic_DNA"/>
</dbReference>
<feature type="transmembrane region" description="Helical" evidence="1">
    <location>
        <begin position="69"/>
        <end position="86"/>
    </location>
</feature>
<dbReference type="AlphaFoldDB" id="A0A6G9AWP6"/>
<organism evidence="4 5">
    <name type="scientific">Spirosoma aureum</name>
    <dbReference type="NCBI Taxonomy" id="2692134"/>
    <lineage>
        <taxon>Bacteria</taxon>
        <taxon>Pseudomonadati</taxon>
        <taxon>Bacteroidota</taxon>
        <taxon>Cytophagia</taxon>
        <taxon>Cytophagales</taxon>
        <taxon>Cytophagaceae</taxon>
        <taxon>Spirosoma</taxon>
    </lineage>
</organism>
<feature type="domain" description="Signal transduction histidine kinase internal region" evidence="2">
    <location>
        <begin position="262"/>
        <end position="339"/>
    </location>
</feature>
<dbReference type="GO" id="GO:0016020">
    <property type="term" value="C:membrane"/>
    <property type="evidence" value="ECO:0007669"/>
    <property type="project" value="InterPro"/>
</dbReference>
<feature type="transmembrane region" description="Helical" evidence="1">
    <location>
        <begin position="160"/>
        <end position="183"/>
    </location>
</feature>
<accession>A0A6G9AWP6</accession>
<evidence type="ECO:0000256" key="1">
    <source>
        <dbReference type="SAM" id="Phobius"/>
    </source>
</evidence>
<dbReference type="InterPro" id="IPR011623">
    <property type="entry name" value="7TMR_DISM_rcpt_extracell_dom1"/>
</dbReference>
<feature type="domain" description="7TM-DISM receptor extracellular" evidence="3">
    <location>
        <begin position="6"/>
        <end position="219"/>
    </location>
</feature>
<dbReference type="Pfam" id="PF07695">
    <property type="entry name" value="7TMR-DISM_7TM"/>
    <property type="match status" value="1"/>
</dbReference>
<feature type="transmembrane region" description="Helical" evidence="1">
    <location>
        <begin position="198"/>
        <end position="218"/>
    </location>
</feature>
<evidence type="ECO:0000313" key="5">
    <source>
        <dbReference type="Proteomes" id="UP000501802"/>
    </source>
</evidence>
<keyword evidence="4" id="KW-0808">Transferase</keyword>
<dbReference type="Pfam" id="PF06580">
    <property type="entry name" value="His_kinase"/>
    <property type="match status" value="1"/>
</dbReference>
<keyword evidence="1" id="KW-1133">Transmembrane helix</keyword>
<gene>
    <name evidence="4" type="ORF">G8759_30275</name>
</gene>
<feature type="transmembrane region" description="Helical" evidence="1">
    <location>
        <begin position="106"/>
        <end position="124"/>
    </location>
</feature>
<feature type="transmembrane region" description="Helical" evidence="1">
    <location>
        <begin position="6"/>
        <end position="26"/>
    </location>
</feature>
<keyword evidence="1" id="KW-0472">Membrane</keyword>
<dbReference type="Proteomes" id="UP000501802">
    <property type="component" value="Chromosome"/>
</dbReference>
<sequence>MTYETWVLVFLGMLTAMLLYNVVQWLWYRERVYGLYTLYMLVWLSYFVLRNPSRTVDLPGNLWYFLRTIGPMVAYFVYFEFATAFLELKKRNPRLVRLFRYAQAGLLAYLVVELIFCFATDLWSKPIHEIVHTAVRLVLAILSIYIVVRIYKRPNAVSRLFITGSLLLVLGGVASMLLTLFWLDLSSPDPTPFWQAPLTYLHIGIFLELLCFSLGLAYRHRRESIRKALVDKELAHEREQRLREQAETDLAVQQLRQEMTEMQMRALQVQISPHFLFNSLNTLSSLIADEPQRAEQFVDEMSSVYRYLLQANDRELTTLATELTFIHSYSHLLTTRYGQGIRVDLDIADTFQSYLLPPLTLQLLVENAVKHNVVSANRPLLIRISTSETGALCIWNNLQRKFNSHTKSTQKGLLNITEKYRLLDLPPIQITETEESFEVVIQLIKPA</sequence>
<dbReference type="InterPro" id="IPR010559">
    <property type="entry name" value="Sig_transdc_His_kin_internal"/>
</dbReference>
<feature type="transmembrane region" description="Helical" evidence="1">
    <location>
        <begin position="130"/>
        <end position="148"/>
    </location>
</feature>
<keyword evidence="1" id="KW-0812">Transmembrane</keyword>
<feature type="transmembrane region" description="Helical" evidence="1">
    <location>
        <begin position="33"/>
        <end position="49"/>
    </location>
</feature>
<dbReference type="GO" id="GO:0000155">
    <property type="term" value="F:phosphorelay sensor kinase activity"/>
    <property type="evidence" value="ECO:0007669"/>
    <property type="project" value="InterPro"/>
</dbReference>
<proteinExistence type="predicted"/>
<evidence type="ECO:0000259" key="3">
    <source>
        <dbReference type="Pfam" id="PF07695"/>
    </source>
</evidence>
<dbReference type="RefSeq" id="WP_167216692.1">
    <property type="nucleotide sequence ID" value="NZ_CP050063.1"/>
</dbReference>